<evidence type="ECO:0000313" key="2">
    <source>
        <dbReference type="Proteomes" id="UP000011760"/>
    </source>
</evidence>
<dbReference type="Proteomes" id="UP000011760">
    <property type="component" value="Chromosome"/>
</dbReference>
<evidence type="ECO:0008006" key="3">
    <source>
        <dbReference type="Google" id="ProtNLM"/>
    </source>
</evidence>
<dbReference type="STRING" id="1121353.H924_04930"/>
<gene>
    <name evidence="1" type="ORF">H924_04930</name>
</gene>
<dbReference type="RefSeq" id="WP_015650865.1">
    <property type="nucleotide sequence ID" value="NC_020506.1"/>
</dbReference>
<dbReference type="SUPFAM" id="SSF54593">
    <property type="entry name" value="Glyoxalase/Bleomycin resistance protein/Dihydroxybiphenyl dioxygenase"/>
    <property type="match status" value="1"/>
</dbReference>
<dbReference type="Gene3D" id="3.10.180.10">
    <property type="entry name" value="2,3-Dihydroxybiphenyl 1,2-Dioxygenase, domain 1"/>
    <property type="match status" value="1"/>
</dbReference>
<dbReference type="InterPro" id="IPR029068">
    <property type="entry name" value="Glyas_Bleomycin-R_OHBP_Dase"/>
</dbReference>
<dbReference type="eggNOG" id="COG3324">
    <property type="taxonomic scope" value="Bacteria"/>
</dbReference>
<dbReference type="PATRIC" id="fig|1121353.3.peg.1010"/>
<name>M1UTF3_9CORY</name>
<organism evidence="1 2">
    <name type="scientific">Corynebacterium callunae DSM 20147</name>
    <dbReference type="NCBI Taxonomy" id="1121353"/>
    <lineage>
        <taxon>Bacteria</taxon>
        <taxon>Bacillati</taxon>
        <taxon>Actinomycetota</taxon>
        <taxon>Actinomycetes</taxon>
        <taxon>Mycobacteriales</taxon>
        <taxon>Corynebacteriaceae</taxon>
        <taxon>Corynebacterium</taxon>
    </lineage>
</organism>
<reference evidence="1 2" key="1">
    <citation type="submission" date="2013-02" db="EMBL/GenBank/DDBJ databases">
        <title>The complete genome sequence of Corynebacterium callunae DSM 20147.</title>
        <authorList>
            <person name="Ruckert C."/>
            <person name="Albersmeier A."/>
            <person name="Kalinowski J."/>
        </authorList>
    </citation>
    <scope>NUCLEOTIDE SEQUENCE [LARGE SCALE GENOMIC DNA]</scope>
    <source>
        <strain evidence="1 2">DSM 20147</strain>
    </source>
</reference>
<keyword evidence="2" id="KW-1185">Reference proteome</keyword>
<proteinExistence type="predicted"/>
<dbReference type="KEGG" id="ccn:H924_04930"/>
<dbReference type="EMBL" id="CP004354">
    <property type="protein sequence ID" value="AGG66432.1"/>
    <property type="molecule type" value="Genomic_DNA"/>
</dbReference>
<sequence length="94" mass="9626">MPYWGVVTGAEEDMGINGAIMQRQGEAGPSGAPINGAVLTLGVADFDGIAQKIIAAGGTVALEKYALPGMAWQGYFLDTDGNVFGIQQPDPNAA</sequence>
<evidence type="ECO:0000313" key="1">
    <source>
        <dbReference type="EMBL" id="AGG66432.1"/>
    </source>
</evidence>
<dbReference type="OrthoDB" id="9793039at2"/>
<protein>
    <recommendedName>
        <fullName evidence="3">VOC domain-containing protein</fullName>
    </recommendedName>
</protein>
<dbReference type="AlphaFoldDB" id="M1UTF3"/>
<accession>M1UTF3</accession>
<dbReference type="HOGENOM" id="CLU_127592_3_2_11"/>